<evidence type="ECO:0000313" key="2">
    <source>
        <dbReference type="EMBL" id="GKX28618.1"/>
    </source>
</evidence>
<dbReference type="Pfam" id="PF06013">
    <property type="entry name" value="WXG100"/>
    <property type="match status" value="1"/>
</dbReference>
<gene>
    <name evidence="2" type="ORF">SH1V18_10980</name>
</gene>
<dbReference type="SUPFAM" id="SSF140453">
    <property type="entry name" value="EsxAB dimer-like"/>
    <property type="match status" value="1"/>
</dbReference>
<dbReference type="InterPro" id="IPR036689">
    <property type="entry name" value="ESAT-6-like_sf"/>
</dbReference>
<proteinExistence type="inferred from homology"/>
<dbReference type="AlphaFoldDB" id="A0A9W5YC93"/>
<name>A0A9W5YC93_9FIRM</name>
<accession>A0A9W5YC93</accession>
<dbReference type="EMBL" id="BRLB01000001">
    <property type="protein sequence ID" value="GKX28618.1"/>
    <property type="molecule type" value="Genomic_DNA"/>
</dbReference>
<keyword evidence="3" id="KW-1185">Reference proteome</keyword>
<dbReference type="Proteomes" id="UP001144256">
    <property type="component" value="Unassembled WGS sequence"/>
</dbReference>
<comment type="similarity">
    <text evidence="1">Belongs to the WXG100 family.</text>
</comment>
<organism evidence="2 3">
    <name type="scientific">Vallitalea longa</name>
    <dbReference type="NCBI Taxonomy" id="2936439"/>
    <lineage>
        <taxon>Bacteria</taxon>
        <taxon>Bacillati</taxon>
        <taxon>Bacillota</taxon>
        <taxon>Clostridia</taxon>
        <taxon>Lachnospirales</taxon>
        <taxon>Vallitaleaceae</taxon>
        <taxon>Vallitalea</taxon>
    </lineage>
</organism>
<evidence type="ECO:0000256" key="1">
    <source>
        <dbReference type="RuleBase" id="RU362001"/>
    </source>
</evidence>
<dbReference type="RefSeq" id="WP_281813096.1">
    <property type="nucleotide sequence ID" value="NZ_BRLB01000001.1"/>
</dbReference>
<comment type="caution">
    <text evidence="2">The sequence shown here is derived from an EMBL/GenBank/DDBJ whole genome shotgun (WGS) entry which is preliminary data.</text>
</comment>
<dbReference type="Gene3D" id="1.10.287.1060">
    <property type="entry name" value="ESAT-6-like"/>
    <property type="match status" value="1"/>
</dbReference>
<dbReference type="NCBIfam" id="TIGR03930">
    <property type="entry name" value="WXG100_ESAT6"/>
    <property type="match status" value="1"/>
</dbReference>
<dbReference type="InterPro" id="IPR010310">
    <property type="entry name" value="T7SS_ESAT-6-like"/>
</dbReference>
<evidence type="ECO:0000313" key="3">
    <source>
        <dbReference type="Proteomes" id="UP001144256"/>
    </source>
</evidence>
<protein>
    <recommendedName>
        <fullName evidence="1">ESAT-6-like protein</fullName>
    </recommendedName>
</protein>
<reference evidence="2" key="1">
    <citation type="submission" date="2022-06" db="EMBL/GenBank/DDBJ databases">
        <title>Vallitalea longa sp. nov., an anaerobic bacterium isolated from marine sediment.</title>
        <authorList>
            <person name="Hirano S."/>
            <person name="Terahara T."/>
            <person name="Mori K."/>
            <person name="Hamada M."/>
            <person name="Matsumoto R."/>
            <person name="Kobayashi T."/>
        </authorList>
    </citation>
    <scope>NUCLEOTIDE SEQUENCE</scope>
    <source>
        <strain evidence="2">SH18-1</strain>
    </source>
</reference>
<sequence length="100" mass="11514">MSRSITVTPSTLRTQSGTISKKVDYYEELYAKLISEVDELETQWKGKGNKKFAEQIHDFKPKFDKLAEVLNSYCLFLNKAANIYQETENNVFDNANRLGV</sequence>